<dbReference type="GO" id="GO:0008080">
    <property type="term" value="F:N-acetyltransferase activity"/>
    <property type="evidence" value="ECO:0007669"/>
    <property type="project" value="TreeGrafter"/>
</dbReference>
<gene>
    <name evidence="1" type="ORF">QG37_05204</name>
</gene>
<evidence type="ECO:0000313" key="2">
    <source>
        <dbReference type="Proteomes" id="UP000037122"/>
    </source>
</evidence>
<dbReference type="Proteomes" id="UP000037122">
    <property type="component" value="Unassembled WGS sequence"/>
</dbReference>
<dbReference type="VEuPathDB" id="FungiDB:CJJ09_001039"/>
<organism evidence="1 2">
    <name type="scientific">Candidozyma auris</name>
    <name type="common">Yeast</name>
    <name type="synonym">Candida auris</name>
    <dbReference type="NCBI Taxonomy" id="498019"/>
    <lineage>
        <taxon>Eukaryota</taxon>
        <taxon>Fungi</taxon>
        <taxon>Dikarya</taxon>
        <taxon>Ascomycota</taxon>
        <taxon>Saccharomycotina</taxon>
        <taxon>Pichiomycetes</taxon>
        <taxon>Metschnikowiaceae</taxon>
        <taxon>Candidozyma</taxon>
    </lineage>
</organism>
<reference evidence="2" key="1">
    <citation type="journal article" date="2015" name="BMC Genomics">
        <title>Draft genome of a commonly misdiagnosed multidrug resistant pathogen Candida auris.</title>
        <authorList>
            <person name="Chatterjee S."/>
            <person name="Alampalli S.V."/>
            <person name="Nageshan R.K."/>
            <person name="Chettiar S.T."/>
            <person name="Joshi S."/>
            <person name="Tatu U.S."/>
        </authorList>
    </citation>
    <scope>NUCLEOTIDE SEQUENCE [LARGE SCALE GENOMIC DNA]</scope>
    <source>
        <strain evidence="2">6684</strain>
    </source>
</reference>
<sequence length="461" mass="53327">MERPPGFFEKHYLLSNALGYYTNLNTTAKYNRYVEKAHLSAALQHMVYENPWFCSNYFKVNNTGDVFKDYILRSVDHINFGVVVEYVKIDKFDREILEEIDKRRVPIGKDNAPLWRLLILETDTEQYFTFYACHSLFDGISTLQFHKDLHKYLDRTESSKFQENLFTNNGQTPVLPAVETSLDLFRPLWSQKCLFTLAVKHARLYNWLKWVGDGFSAPLEIFQAGPVTEQVHTKFRIINIPNADVNKLVDHCRSKSYTLTPYLTAILKRALQKVVYPHYYTDSSNVVTRILMAFDGRRYDHELRSPFKYGLVISGQLLDLFPVGSFNKEVHSIYKSIQSNLKSRLSFKYIWTANLIDTEEVLRGSISSKLRTTILMTNLGAIKDNPDQNWHITDAWFALNRTINYHFIMHAVSTSTGGLNIVLGYLPEYDNLETTIEGEKVGVMDAVESEIESSLLKNIES</sequence>
<proteinExistence type="predicted"/>
<dbReference type="AlphaFoldDB" id="A0A0L0NWC0"/>
<dbReference type="SUPFAM" id="SSF52777">
    <property type="entry name" value="CoA-dependent acyltransferases"/>
    <property type="match status" value="1"/>
</dbReference>
<dbReference type="Pfam" id="PF07247">
    <property type="entry name" value="AATase"/>
    <property type="match status" value="1"/>
</dbReference>
<dbReference type="PANTHER" id="PTHR28037:SF1">
    <property type="entry name" value="ALCOHOL O-ACETYLTRANSFERASE 1-RELATED"/>
    <property type="match status" value="1"/>
</dbReference>
<comment type="caution">
    <text evidence="1">The sequence shown here is derived from an EMBL/GenBank/DDBJ whole genome shotgun (WGS) entry which is preliminary data.</text>
</comment>
<accession>A0A0L0NWC0</accession>
<dbReference type="VEuPathDB" id="FungiDB:CJI96_0001602"/>
<dbReference type="VEuPathDB" id="FungiDB:CJI97_003137"/>
<dbReference type="Gene3D" id="3.30.559.10">
    <property type="entry name" value="Chloramphenicol acetyltransferase-like domain"/>
    <property type="match status" value="1"/>
</dbReference>
<dbReference type="InterPro" id="IPR023213">
    <property type="entry name" value="CAT-like_dom_sf"/>
</dbReference>
<evidence type="ECO:0008006" key="3">
    <source>
        <dbReference type="Google" id="ProtNLM"/>
    </source>
</evidence>
<dbReference type="VEuPathDB" id="FungiDB:B9J08_003065"/>
<evidence type="ECO:0000313" key="1">
    <source>
        <dbReference type="EMBL" id="KND97975.1"/>
    </source>
</evidence>
<dbReference type="PANTHER" id="PTHR28037">
    <property type="entry name" value="ALCOHOL O-ACETYLTRANSFERASE 1-RELATED"/>
    <property type="match status" value="1"/>
</dbReference>
<dbReference type="VEuPathDB" id="FungiDB:CJJ07_005584"/>
<protein>
    <recommendedName>
        <fullName evidence="3">Alcohol acetyltransferase</fullName>
    </recommendedName>
</protein>
<dbReference type="VEuPathDB" id="FungiDB:QG37_05204"/>
<dbReference type="InterPro" id="IPR010828">
    <property type="entry name" value="Atf2/Sli1-like"/>
</dbReference>
<name>A0A0L0NWC0_CANAR</name>
<dbReference type="InterPro" id="IPR052058">
    <property type="entry name" value="Alcohol_O-acetyltransferase"/>
</dbReference>
<dbReference type="EMBL" id="LGST01000037">
    <property type="protein sequence ID" value="KND97975.1"/>
    <property type="molecule type" value="Genomic_DNA"/>
</dbReference>
<dbReference type="Gene3D" id="3.30.559.30">
    <property type="entry name" value="Nonribosomal peptide synthetase, condensation domain"/>
    <property type="match status" value="1"/>
</dbReference>